<reference evidence="3" key="1">
    <citation type="journal article" date="2019" name="Int. J. Syst. Evol. Microbiol.">
        <title>The Global Catalogue of Microorganisms (GCM) 10K type strain sequencing project: providing services to taxonomists for standard genome sequencing and annotation.</title>
        <authorList>
            <consortium name="The Broad Institute Genomics Platform"/>
            <consortium name="The Broad Institute Genome Sequencing Center for Infectious Disease"/>
            <person name="Wu L."/>
            <person name="Ma J."/>
        </authorList>
    </citation>
    <scope>NUCLEOTIDE SEQUENCE [LARGE SCALE GENOMIC DNA]</scope>
    <source>
        <strain evidence="3">CCM 8391</strain>
    </source>
</reference>
<feature type="transmembrane region" description="Helical" evidence="1">
    <location>
        <begin position="356"/>
        <end position="374"/>
    </location>
</feature>
<evidence type="ECO:0000313" key="3">
    <source>
        <dbReference type="Proteomes" id="UP001596302"/>
    </source>
</evidence>
<keyword evidence="1" id="KW-0812">Transmembrane</keyword>
<dbReference type="PANTHER" id="PTHR30569:SF0">
    <property type="entry name" value="CYTOSINE PERMEASE"/>
    <property type="match status" value="1"/>
</dbReference>
<feature type="transmembrane region" description="Helical" evidence="1">
    <location>
        <begin position="200"/>
        <end position="224"/>
    </location>
</feature>
<dbReference type="PANTHER" id="PTHR30569">
    <property type="entry name" value="CYTOSINE TRANSPORTER CODB"/>
    <property type="match status" value="1"/>
</dbReference>
<gene>
    <name evidence="2" type="ORF">ACFQE5_14305</name>
</gene>
<name>A0ABW1J3H3_9PSEU</name>
<comment type="caution">
    <text evidence="2">The sequence shown here is derived from an EMBL/GenBank/DDBJ whole genome shotgun (WGS) entry which is preliminary data.</text>
</comment>
<feature type="transmembrane region" description="Helical" evidence="1">
    <location>
        <begin position="59"/>
        <end position="77"/>
    </location>
</feature>
<feature type="transmembrane region" description="Helical" evidence="1">
    <location>
        <begin position="316"/>
        <end position="335"/>
    </location>
</feature>
<feature type="transmembrane region" description="Helical" evidence="1">
    <location>
        <begin position="380"/>
        <end position="401"/>
    </location>
</feature>
<dbReference type="Gene3D" id="1.10.4160.10">
    <property type="entry name" value="Hydantoin permease"/>
    <property type="match status" value="1"/>
</dbReference>
<feature type="transmembrane region" description="Helical" evidence="1">
    <location>
        <begin position="289"/>
        <end position="310"/>
    </location>
</feature>
<feature type="transmembrane region" description="Helical" evidence="1">
    <location>
        <begin position="97"/>
        <end position="117"/>
    </location>
</feature>
<protein>
    <recommendedName>
        <fullName evidence="4">Purine-cytosine permease-like protein</fullName>
    </recommendedName>
</protein>
<feature type="transmembrane region" description="Helical" evidence="1">
    <location>
        <begin position="124"/>
        <end position="142"/>
    </location>
</feature>
<evidence type="ECO:0000256" key="1">
    <source>
        <dbReference type="SAM" id="Phobius"/>
    </source>
</evidence>
<dbReference type="EMBL" id="JBHSQW010000031">
    <property type="protein sequence ID" value="MFC5995383.1"/>
    <property type="molecule type" value="Genomic_DNA"/>
</dbReference>
<dbReference type="Proteomes" id="UP001596302">
    <property type="component" value="Unassembled WGS sequence"/>
</dbReference>
<dbReference type="InterPro" id="IPR030191">
    <property type="entry name" value="CodB"/>
</dbReference>
<feature type="transmembrane region" description="Helical" evidence="1">
    <location>
        <begin position="20"/>
        <end position="38"/>
    </location>
</feature>
<organism evidence="2 3">
    <name type="scientific">Pseudonocardia hispaniensis</name>
    <dbReference type="NCBI Taxonomy" id="904933"/>
    <lineage>
        <taxon>Bacteria</taxon>
        <taxon>Bacillati</taxon>
        <taxon>Actinomycetota</taxon>
        <taxon>Actinomycetes</taxon>
        <taxon>Pseudonocardiales</taxon>
        <taxon>Pseudonocardiaceae</taxon>
        <taxon>Pseudonocardia</taxon>
    </lineage>
</organism>
<evidence type="ECO:0000313" key="2">
    <source>
        <dbReference type="EMBL" id="MFC5995383.1"/>
    </source>
</evidence>
<feature type="transmembrane region" description="Helical" evidence="1">
    <location>
        <begin position="236"/>
        <end position="256"/>
    </location>
</feature>
<proteinExistence type="predicted"/>
<keyword evidence="3" id="KW-1185">Reference proteome</keyword>
<keyword evidence="1" id="KW-0472">Membrane</keyword>
<dbReference type="RefSeq" id="WP_379585403.1">
    <property type="nucleotide sequence ID" value="NZ_JBHSQW010000031.1"/>
</dbReference>
<keyword evidence="1" id="KW-1133">Transmembrane helix</keyword>
<feature type="transmembrane region" description="Helical" evidence="1">
    <location>
        <begin position="162"/>
        <end position="180"/>
    </location>
</feature>
<sequence>MIYLFQGALAATLAGTKQAIIGLLVSAALMALFNMPMVRLGISTGKGSSLTSEQIFGKLGRLLIILLLAIATVYFTVFEGSVIAVSFQQYLGGDLRIWYVVAVVGMLPLMMGAVLTWLDKINAVLLPLYVAGVLAAVVLAAIKGNPAGWLDYPGVVPAAAQVIPGWVTTVVIYLGVWLIIPVSNDFSRFGRKEDVHYHRWVTFGPVFTTITLVVNGIIGMFIVQSVLPRSEAASEVGVAIALVQLMGVVGLVFIVVTQMRIQTLNFYLSSLNIQRLIQEATGRRVRRKLLVTVVAVVAVVLMLTDVFSYLLQTLQWFGIFFVGWGGIMATCVTFGGMQTKFALATETTKRRLLTPATAVWLVSAAVGIALLQSAELLPLLAQLAPIVSLGIAVIGYLLVILGQRFTDRAEPGSNGVAVTSRRSS</sequence>
<accession>A0ABW1J3H3</accession>
<evidence type="ECO:0008006" key="4">
    <source>
        <dbReference type="Google" id="ProtNLM"/>
    </source>
</evidence>